<keyword evidence="2" id="KW-0732">Signal</keyword>
<comment type="caution">
    <text evidence="5">The sequence shown here is derived from an EMBL/GenBank/DDBJ whole genome shotgun (WGS) entry which is preliminary data.</text>
</comment>
<evidence type="ECO:0000313" key="5">
    <source>
        <dbReference type="EMBL" id="SDO07920.1"/>
    </source>
</evidence>
<feature type="domain" description="Imelysin-like" evidence="4">
    <location>
        <begin position="78"/>
        <end position="434"/>
    </location>
</feature>
<evidence type="ECO:0000313" key="6">
    <source>
        <dbReference type="Proteomes" id="UP000198795"/>
    </source>
</evidence>
<keyword evidence="3" id="KW-0175">Coiled coil</keyword>
<comment type="subcellular location">
    <subcellularLocation>
        <location evidence="1">Cell envelope</location>
    </subcellularLocation>
</comment>
<sequence>MSVMLSIRSRFVRANQPSSMSGIRILNSWGGSLVSRNGISFLFAFALLVTSLVGANSAKTAENPEVKAVLDTYANIAEAGYTDSVTTAHRLKEAIDDLLKEPTPESLATARAAWIAARVPYQQTEAFRFGNLIVDDWEGQVNSWPLDEGLIDYVETEFYGTENFENDLYVANVIANKSLKIGGTDVDTSKITKELLRDKLQEAGGVEANVATGYHAIEFLLWGQDLNGTEAGAGDRPATDYDLKNCTNGNCDRRAEYLRVVTDLLIEDLDWMAKQWAKGGAARAALTETDEKKGLLSLFIGLGSLSYGELAGERMKLGLLIHDPEEEHDCFSDNTHNSHYYDVIGIRNVYLASYKRTDGSTVSGPSASDLIRAAAPEIDERVRAAIENTVAKMTELKKRGDTIERYDQMIGQGNTEGNAVVQAAIDALISQARELERAMAVLKLEAAKFEGSDSLDNPSSVK</sequence>
<evidence type="ECO:0000256" key="2">
    <source>
        <dbReference type="ARBA" id="ARBA00022729"/>
    </source>
</evidence>
<dbReference type="CDD" id="cd14657">
    <property type="entry name" value="Imelysin_IrpA-like"/>
    <property type="match status" value="1"/>
</dbReference>
<organism evidence="5 6">
    <name type="scientific">Filomicrobium insigne</name>
    <dbReference type="NCBI Taxonomy" id="418854"/>
    <lineage>
        <taxon>Bacteria</taxon>
        <taxon>Pseudomonadati</taxon>
        <taxon>Pseudomonadota</taxon>
        <taxon>Alphaproteobacteria</taxon>
        <taxon>Hyphomicrobiales</taxon>
        <taxon>Hyphomicrobiaceae</taxon>
        <taxon>Filomicrobium</taxon>
    </lineage>
</organism>
<protein>
    <submittedName>
        <fullName evidence="5">Iron-regulated protein</fullName>
    </submittedName>
</protein>
<feature type="coiled-coil region" evidence="3">
    <location>
        <begin position="418"/>
        <end position="452"/>
    </location>
</feature>
<keyword evidence="6" id="KW-1185">Reference proteome</keyword>
<accession>A0A1H0GM05</accession>
<dbReference type="Proteomes" id="UP000198795">
    <property type="component" value="Unassembled WGS sequence"/>
</dbReference>
<evidence type="ECO:0000256" key="1">
    <source>
        <dbReference type="ARBA" id="ARBA00004196"/>
    </source>
</evidence>
<evidence type="ECO:0000259" key="4">
    <source>
        <dbReference type="Pfam" id="PF09375"/>
    </source>
</evidence>
<dbReference type="EMBL" id="FNJC01000001">
    <property type="protein sequence ID" value="SDO07920.1"/>
    <property type="molecule type" value="Genomic_DNA"/>
</dbReference>
<dbReference type="InterPro" id="IPR018976">
    <property type="entry name" value="Imelysin-like"/>
</dbReference>
<dbReference type="Gene3D" id="1.20.1420.20">
    <property type="entry name" value="M75 peptidase, HXXE motif"/>
    <property type="match status" value="1"/>
</dbReference>
<gene>
    <name evidence="5" type="ORF">SAMN04488061_0201</name>
</gene>
<evidence type="ECO:0000256" key="3">
    <source>
        <dbReference type="SAM" id="Coils"/>
    </source>
</evidence>
<proteinExistence type="predicted"/>
<dbReference type="Pfam" id="PF09375">
    <property type="entry name" value="Peptidase_M75"/>
    <property type="match status" value="1"/>
</dbReference>
<reference evidence="5 6" key="1">
    <citation type="submission" date="2016-10" db="EMBL/GenBank/DDBJ databases">
        <authorList>
            <person name="Varghese N."/>
            <person name="Submissions S."/>
        </authorList>
    </citation>
    <scope>NUCLEOTIDE SEQUENCE [LARGE SCALE GENOMIC DNA]</scope>
    <source>
        <strain evidence="5 6">CGMCC 1.6497</strain>
    </source>
</reference>
<name>A0A1H0GM05_9HYPH</name>
<dbReference type="InterPro" id="IPR038352">
    <property type="entry name" value="Imelysin_sf"/>
</dbReference>